<dbReference type="InterPro" id="IPR036388">
    <property type="entry name" value="WH-like_DNA-bd_sf"/>
</dbReference>
<dbReference type="Proteomes" id="UP000248079">
    <property type="component" value="Unassembled WGS sequence"/>
</dbReference>
<proteinExistence type="inferred from homology"/>
<evidence type="ECO:0000313" key="6">
    <source>
        <dbReference type="Proteomes" id="UP000248079"/>
    </source>
</evidence>
<dbReference type="OrthoDB" id="1098508at2"/>
<evidence type="ECO:0000256" key="3">
    <source>
        <dbReference type="ARBA" id="ARBA00023125"/>
    </source>
</evidence>
<comment type="caution">
    <text evidence="5">The sequence shown here is derived from an EMBL/GenBank/DDBJ whole genome shotgun (WGS) entry which is preliminary data.</text>
</comment>
<evidence type="ECO:0000256" key="1">
    <source>
        <dbReference type="ARBA" id="ARBA00011046"/>
    </source>
</evidence>
<reference evidence="5 6" key="1">
    <citation type="submission" date="2018-05" db="EMBL/GenBank/DDBJ databases">
        <title>Marinifilum breve JC075T sp. nov., a marine bacterium isolated from Yongle Blue Hole in the South China Sea.</title>
        <authorList>
            <person name="Fu T."/>
        </authorList>
    </citation>
    <scope>NUCLEOTIDE SEQUENCE [LARGE SCALE GENOMIC DNA]</scope>
    <source>
        <strain evidence="5 6">JC075</strain>
    </source>
</reference>
<name>A0A2V4AF20_9BACT</name>
<dbReference type="Gene3D" id="1.10.4040.10">
    <property type="entry name" value="Penicillinase repressor domain"/>
    <property type="match status" value="1"/>
</dbReference>
<accession>A0A2V4AF20</accession>
<dbReference type="PIRSF" id="PIRSF019455">
    <property type="entry name" value="CopR_AtkY"/>
    <property type="match status" value="1"/>
</dbReference>
<dbReference type="InterPro" id="IPR036390">
    <property type="entry name" value="WH_DNA-bd_sf"/>
</dbReference>
<comment type="similarity">
    <text evidence="1">Belongs to the BlaI transcriptional regulatory family.</text>
</comment>
<evidence type="ECO:0000256" key="4">
    <source>
        <dbReference type="ARBA" id="ARBA00023163"/>
    </source>
</evidence>
<dbReference type="InterPro" id="IPR005650">
    <property type="entry name" value="BlaI_family"/>
</dbReference>
<dbReference type="Pfam" id="PF03965">
    <property type="entry name" value="Penicillinase_R"/>
    <property type="match status" value="1"/>
</dbReference>
<evidence type="ECO:0000313" key="5">
    <source>
        <dbReference type="EMBL" id="PXY02694.1"/>
    </source>
</evidence>
<keyword evidence="6" id="KW-1185">Reference proteome</keyword>
<evidence type="ECO:0000256" key="2">
    <source>
        <dbReference type="ARBA" id="ARBA00023015"/>
    </source>
</evidence>
<dbReference type="Gene3D" id="1.10.10.10">
    <property type="entry name" value="Winged helix-like DNA-binding domain superfamily/Winged helix DNA-binding domain"/>
    <property type="match status" value="1"/>
</dbReference>
<dbReference type="SUPFAM" id="SSF46785">
    <property type="entry name" value="Winged helix' DNA-binding domain"/>
    <property type="match status" value="1"/>
</dbReference>
<gene>
    <name evidence="5" type="ORF">DF185_00955</name>
</gene>
<protein>
    <submittedName>
        <fullName evidence="5">Transcriptional regulator</fullName>
    </submittedName>
</protein>
<dbReference type="EMBL" id="QFLI01000001">
    <property type="protein sequence ID" value="PXY02694.1"/>
    <property type="molecule type" value="Genomic_DNA"/>
</dbReference>
<dbReference type="GO" id="GO:0003677">
    <property type="term" value="F:DNA binding"/>
    <property type="evidence" value="ECO:0007669"/>
    <property type="project" value="UniProtKB-KW"/>
</dbReference>
<organism evidence="5 6">
    <name type="scientific">Marinifilum breve</name>
    <dbReference type="NCBI Taxonomy" id="2184082"/>
    <lineage>
        <taxon>Bacteria</taxon>
        <taxon>Pseudomonadati</taxon>
        <taxon>Bacteroidota</taxon>
        <taxon>Bacteroidia</taxon>
        <taxon>Marinilabiliales</taxon>
        <taxon>Marinifilaceae</taxon>
    </lineage>
</organism>
<keyword evidence="4" id="KW-0804">Transcription</keyword>
<keyword evidence="3" id="KW-0238">DNA-binding</keyword>
<keyword evidence="2" id="KW-0805">Transcription regulation</keyword>
<dbReference type="GO" id="GO:0045892">
    <property type="term" value="P:negative regulation of DNA-templated transcription"/>
    <property type="evidence" value="ECO:0007669"/>
    <property type="project" value="InterPro"/>
</dbReference>
<dbReference type="AlphaFoldDB" id="A0A2V4AF20"/>
<dbReference type="RefSeq" id="WP_110358854.1">
    <property type="nucleotide sequence ID" value="NZ_QFLI01000001.1"/>
</dbReference>
<sequence>MPKKIKPTEAELEILQVLWTYGPSTVRFVNEKLKTGRDVGYTTTLKVMQIMTEKNMLRREKSSRTHIYEAIVEERETKNLLIDKFISTLFNGSTSGMVLQALGNKKCSTEELNKIRNLIDDIESSQKSGSHE</sequence>